<reference evidence="14 15" key="1">
    <citation type="submission" date="2024-04" db="EMBL/GenBank/DDBJ databases">
        <title>Arthrobacter sp. from Plains bison fecal sample.</title>
        <authorList>
            <person name="Ruzzini A."/>
        </authorList>
    </citation>
    <scope>NUCLEOTIDE SEQUENCE [LARGE SCALE GENOMIC DNA]</scope>
    <source>
        <strain evidence="14 15">EINP1</strain>
    </source>
</reference>
<keyword evidence="15" id="KW-1185">Reference proteome</keyword>
<evidence type="ECO:0000256" key="7">
    <source>
        <dbReference type="ARBA" id="ARBA00023004"/>
    </source>
</evidence>
<comment type="pathway">
    <text evidence="11">Porphyrin-containing compound metabolism.</text>
</comment>
<evidence type="ECO:0000256" key="11">
    <source>
        <dbReference type="ARBA" id="ARBA00023444"/>
    </source>
</evidence>
<accession>A0ABZ2ZZG5</accession>
<evidence type="ECO:0000256" key="12">
    <source>
        <dbReference type="SAM" id="MobiDB-lite"/>
    </source>
</evidence>
<comment type="subcellular location">
    <subcellularLocation>
        <location evidence="1">Membrane</location>
        <topology evidence="1">Multi-pass membrane protein</topology>
    </subcellularLocation>
</comment>
<keyword evidence="5 13" id="KW-1133">Transmembrane helix</keyword>
<organism evidence="14 15">
    <name type="scientific">Arthrobacter citreus</name>
    <dbReference type="NCBI Taxonomy" id="1670"/>
    <lineage>
        <taxon>Bacteria</taxon>
        <taxon>Bacillati</taxon>
        <taxon>Actinomycetota</taxon>
        <taxon>Actinomycetes</taxon>
        <taxon>Micrococcales</taxon>
        <taxon>Micrococcaceae</taxon>
        <taxon>Arthrobacter</taxon>
    </lineage>
</organism>
<proteinExistence type="predicted"/>
<gene>
    <name evidence="14" type="ORF">AAE021_05825</name>
</gene>
<feature type="region of interest" description="Disordered" evidence="12">
    <location>
        <begin position="1"/>
        <end position="22"/>
    </location>
</feature>
<keyword evidence="6" id="KW-0560">Oxidoreductase</keyword>
<evidence type="ECO:0000256" key="4">
    <source>
        <dbReference type="ARBA" id="ARBA00022723"/>
    </source>
</evidence>
<feature type="transmembrane region" description="Helical" evidence="13">
    <location>
        <begin position="288"/>
        <end position="310"/>
    </location>
</feature>
<evidence type="ECO:0000256" key="13">
    <source>
        <dbReference type="SAM" id="Phobius"/>
    </source>
</evidence>
<keyword evidence="3 13" id="KW-0812">Transmembrane</keyword>
<evidence type="ECO:0000256" key="8">
    <source>
        <dbReference type="ARBA" id="ARBA00023133"/>
    </source>
</evidence>
<evidence type="ECO:0000256" key="10">
    <source>
        <dbReference type="ARBA" id="ARBA00023157"/>
    </source>
</evidence>
<feature type="transmembrane region" description="Helical" evidence="13">
    <location>
        <begin position="189"/>
        <end position="208"/>
    </location>
</feature>
<feature type="transmembrane region" description="Helical" evidence="13">
    <location>
        <begin position="118"/>
        <end position="138"/>
    </location>
</feature>
<evidence type="ECO:0000256" key="3">
    <source>
        <dbReference type="ARBA" id="ARBA00022692"/>
    </source>
</evidence>
<feature type="transmembrane region" description="Helical" evidence="13">
    <location>
        <begin position="85"/>
        <end position="106"/>
    </location>
</feature>
<feature type="region of interest" description="Disordered" evidence="12">
    <location>
        <begin position="325"/>
        <end position="347"/>
    </location>
</feature>
<evidence type="ECO:0000256" key="9">
    <source>
        <dbReference type="ARBA" id="ARBA00023136"/>
    </source>
</evidence>
<evidence type="ECO:0000313" key="15">
    <source>
        <dbReference type="Proteomes" id="UP001448858"/>
    </source>
</evidence>
<evidence type="ECO:0000256" key="5">
    <source>
        <dbReference type="ARBA" id="ARBA00022989"/>
    </source>
</evidence>
<keyword evidence="7" id="KW-0408">Iron</keyword>
<keyword evidence="8" id="KW-0350">Heme biosynthesis</keyword>
<keyword evidence="10" id="KW-1015">Disulfide bond</keyword>
<dbReference type="Pfam" id="PF02628">
    <property type="entry name" value="COX15-CtaA"/>
    <property type="match status" value="1"/>
</dbReference>
<keyword evidence="9 13" id="KW-0472">Membrane</keyword>
<evidence type="ECO:0000256" key="6">
    <source>
        <dbReference type="ARBA" id="ARBA00023002"/>
    </source>
</evidence>
<protein>
    <submittedName>
        <fullName evidence="14">COX15/CtaA family protein</fullName>
    </submittedName>
</protein>
<keyword evidence="4" id="KW-0479">Metal-binding</keyword>
<name>A0ABZ2ZZG5_9MICC</name>
<dbReference type="EMBL" id="CP151657">
    <property type="protein sequence ID" value="WZP17076.1"/>
    <property type="molecule type" value="Genomic_DNA"/>
</dbReference>
<dbReference type="InterPro" id="IPR050450">
    <property type="entry name" value="COX15/CtaA_HemeA_synthase"/>
</dbReference>
<feature type="transmembrane region" description="Helical" evidence="13">
    <location>
        <begin position="144"/>
        <end position="168"/>
    </location>
</feature>
<dbReference type="Proteomes" id="UP001448858">
    <property type="component" value="Chromosome"/>
</dbReference>
<dbReference type="RefSeq" id="WP_342024672.1">
    <property type="nucleotide sequence ID" value="NZ_CP151657.1"/>
</dbReference>
<keyword evidence="2" id="KW-1003">Cell membrane</keyword>
<evidence type="ECO:0000313" key="14">
    <source>
        <dbReference type="EMBL" id="WZP17076.1"/>
    </source>
</evidence>
<dbReference type="InterPro" id="IPR003780">
    <property type="entry name" value="COX15/CtaA_fam"/>
</dbReference>
<dbReference type="PANTHER" id="PTHR35457:SF1">
    <property type="entry name" value="HEME A SYNTHASE"/>
    <property type="match status" value="1"/>
</dbReference>
<feature type="transmembrane region" description="Helical" evidence="13">
    <location>
        <begin position="228"/>
        <end position="252"/>
    </location>
</feature>
<dbReference type="PANTHER" id="PTHR35457">
    <property type="entry name" value="HEME A SYNTHASE"/>
    <property type="match status" value="1"/>
</dbReference>
<evidence type="ECO:0000256" key="2">
    <source>
        <dbReference type="ARBA" id="ARBA00022475"/>
    </source>
</evidence>
<evidence type="ECO:0000256" key="1">
    <source>
        <dbReference type="ARBA" id="ARBA00004141"/>
    </source>
</evidence>
<feature type="transmembrane region" description="Helical" evidence="13">
    <location>
        <begin position="264"/>
        <end position="282"/>
    </location>
</feature>
<sequence length="347" mass="35682">MELDSVIPTSTGKPVHSSPASGAPAASKTVRALAVASLAANIGIVVTGGAVRLTASGLGCPEWPLCTPDSLTTTPEMGVHGIIEFGNRLLTFVLAAIAFAMVFSVWKARAERGDLFKLSVFLLAGIPAQALLGGITVWTGLNPWIVGGHFIVSMVLIVLATVLVNRAWLTPRQLASANGPLANRTLRPLLGALGVLSGLSVLLGVVVTGSGPHAGDHGAARNGLDPDLVTRIHVVPVYLLVFALIVALYLVYRHATDGRLRSSLLLLTAVVLVQAVIGYTQHFLHLPIVLVGLHMLGASLLTAAAAHVVFTGFSKKVPGIDAGAPAGGTASKGAASTGDASKTNVRR</sequence>